<dbReference type="Gene3D" id="4.10.280.10">
    <property type="entry name" value="Helix-loop-helix DNA-binding domain"/>
    <property type="match status" value="1"/>
</dbReference>
<feature type="compositionally biased region" description="Polar residues" evidence="7">
    <location>
        <begin position="138"/>
        <end position="159"/>
    </location>
</feature>
<feature type="compositionally biased region" description="Basic residues" evidence="7">
    <location>
        <begin position="119"/>
        <end position="128"/>
    </location>
</feature>
<keyword evidence="6" id="KW-0539">Nucleus</keyword>
<dbReference type="InterPro" id="IPR011598">
    <property type="entry name" value="bHLH_dom"/>
</dbReference>
<dbReference type="GO" id="GO:0045944">
    <property type="term" value="P:positive regulation of transcription by RNA polymerase II"/>
    <property type="evidence" value="ECO:0007669"/>
    <property type="project" value="TreeGrafter"/>
</dbReference>
<dbReference type="InterPro" id="IPR036638">
    <property type="entry name" value="HLH_DNA-bd_sf"/>
</dbReference>
<feature type="region of interest" description="Disordered" evidence="7">
    <location>
        <begin position="23"/>
        <end position="166"/>
    </location>
</feature>
<dbReference type="VEuPathDB" id="VectorBase:BGLAX_033468"/>
<feature type="compositionally biased region" description="Polar residues" evidence="7">
    <location>
        <begin position="41"/>
        <end position="52"/>
    </location>
</feature>
<keyword evidence="2" id="KW-0805">Transcription regulation</keyword>
<dbReference type="GO" id="GO:0090575">
    <property type="term" value="C:RNA polymerase II transcription regulator complex"/>
    <property type="evidence" value="ECO:0007669"/>
    <property type="project" value="TreeGrafter"/>
</dbReference>
<dbReference type="CDD" id="cd00083">
    <property type="entry name" value="bHLH_SF"/>
    <property type="match status" value="1"/>
</dbReference>
<evidence type="ECO:0000256" key="5">
    <source>
        <dbReference type="ARBA" id="ARBA00023163"/>
    </source>
</evidence>
<name>A0A2C9L5U3_BIOGL</name>
<evidence type="ECO:0000313" key="10">
    <source>
        <dbReference type="Proteomes" id="UP000076420"/>
    </source>
</evidence>
<dbReference type="SUPFAM" id="SSF47459">
    <property type="entry name" value="HLH, helix-loop-helix DNA-binding domain"/>
    <property type="match status" value="1"/>
</dbReference>
<dbReference type="AlphaFoldDB" id="A0A2C9L5U3"/>
<dbReference type="VEuPathDB" id="VectorBase:BGLB027402"/>
<keyword evidence="3" id="KW-0238">DNA-binding</keyword>
<evidence type="ECO:0000256" key="3">
    <source>
        <dbReference type="ARBA" id="ARBA00023125"/>
    </source>
</evidence>
<dbReference type="GO" id="GO:0003677">
    <property type="term" value="F:DNA binding"/>
    <property type="evidence" value="ECO:0007669"/>
    <property type="project" value="UniProtKB-KW"/>
</dbReference>
<dbReference type="SMART" id="SM00353">
    <property type="entry name" value="HLH"/>
    <property type="match status" value="1"/>
</dbReference>
<dbReference type="EnsemblMetazoa" id="BGLB027402-RA">
    <property type="protein sequence ID" value="BGLB027402-PA"/>
    <property type="gene ID" value="BGLB027402"/>
</dbReference>
<comment type="similarity">
    <text evidence="1">Belongs to the MAX family.</text>
</comment>
<keyword evidence="5" id="KW-0804">Transcription</keyword>
<feature type="compositionally biased region" description="Low complexity" evidence="7">
    <location>
        <begin position="57"/>
        <end position="89"/>
    </location>
</feature>
<evidence type="ECO:0000256" key="6">
    <source>
        <dbReference type="ARBA" id="ARBA00023242"/>
    </source>
</evidence>
<evidence type="ECO:0000259" key="8">
    <source>
        <dbReference type="PROSITE" id="PS50888"/>
    </source>
</evidence>
<evidence type="ECO:0000256" key="1">
    <source>
        <dbReference type="ARBA" id="ARBA00007628"/>
    </source>
</evidence>
<dbReference type="PANTHER" id="PTHR10328">
    <property type="entry name" value="PROTEIN MAX MYC-ASSOCIATED FACTOR X"/>
    <property type="match status" value="1"/>
</dbReference>
<proteinExistence type="inferred from homology"/>
<evidence type="ECO:0000256" key="4">
    <source>
        <dbReference type="ARBA" id="ARBA00023159"/>
    </source>
</evidence>
<reference evidence="9" key="1">
    <citation type="submission" date="2020-05" db="UniProtKB">
        <authorList>
            <consortium name="EnsemblMetazoa"/>
        </authorList>
    </citation>
    <scope>IDENTIFICATION</scope>
    <source>
        <strain evidence="9">BB02</strain>
    </source>
</reference>
<protein>
    <recommendedName>
        <fullName evidence="8">BHLH domain-containing protein</fullName>
    </recommendedName>
</protein>
<feature type="domain" description="BHLH" evidence="8">
    <location>
        <begin position="172"/>
        <end position="224"/>
    </location>
</feature>
<organism evidence="9 10">
    <name type="scientific">Biomphalaria glabrata</name>
    <name type="common">Bloodfluke planorb</name>
    <name type="synonym">Freshwater snail</name>
    <dbReference type="NCBI Taxonomy" id="6526"/>
    <lineage>
        <taxon>Eukaryota</taxon>
        <taxon>Metazoa</taxon>
        <taxon>Spiralia</taxon>
        <taxon>Lophotrochozoa</taxon>
        <taxon>Mollusca</taxon>
        <taxon>Gastropoda</taxon>
        <taxon>Heterobranchia</taxon>
        <taxon>Euthyneura</taxon>
        <taxon>Panpulmonata</taxon>
        <taxon>Hygrophila</taxon>
        <taxon>Lymnaeoidea</taxon>
        <taxon>Planorbidae</taxon>
        <taxon>Biomphalaria</taxon>
    </lineage>
</organism>
<dbReference type="Proteomes" id="UP000076420">
    <property type="component" value="Unassembled WGS sequence"/>
</dbReference>
<evidence type="ECO:0000256" key="7">
    <source>
        <dbReference type="SAM" id="MobiDB-lite"/>
    </source>
</evidence>
<gene>
    <name evidence="9" type="primary">106052544</name>
</gene>
<dbReference type="GO" id="GO:0003700">
    <property type="term" value="F:DNA-binding transcription factor activity"/>
    <property type="evidence" value="ECO:0007669"/>
    <property type="project" value="TreeGrafter"/>
</dbReference>
<dbReference type="KEGG" id="bgt:106052544"/>
<dbReference type="GO" id="GO:0046983">
    <property type="term" value="F:protein dimerization activity"/>
    <property type="evidence" value="ECO:0007669"/>
    <property type="project" value="InterPro"/>
</dbReference>
<feature type="compositionally biased region" description="Basic and acidic residues" evidence="7">
    <location>
        <begin position="31"/>
        <end position="40"/>
    </location>
</feature>
<evidence type="ECO:0000313" key="9">
    <source>
        <dbReference type="EnsemblMetazoa" id="BGLB027402-PA"/>
    </source>
</evidence>
<dbReference type="PANTHER" id="PTHR10328:SF3">
    <property type="entry name" value="PROTEIN MAX"/>
    <property type="match status" value="1"/>
</dbReference>
<keyword evidence="4" id="KW-0010">Activator</keyword>
<accession>A0A2C9L5U3</accession>
<evidence type="ECO:0000256" key="2">
    <source>
        <dbReference type="ARBA" id="ARBA00023015"/>
    </source>
</evidence>
<dbReference type="PROSITE" id="PS50888">
    <property type="entry name" value="BHLH"/>
    <property type="match status" value="1"/>
</dbReference>
<sequence length="256" mass="28386">MAKKQNLDTEVIKKIISIMHDYAMKPPVTPPKEKSSKSDVGENTLSSTSARKTQPESRSTLSQVSSASSELRSLSSSSKSNPSVPQKVSAKPTCTEPAASTSVVHDKKNPEPVTAPAAKRGKRGRPRKYPVTEGVNKVQASSSSTLTTMNPSPSTSSDKGATEMCPPPKYYTKQYWLNEMERQRRQNIADLYAALKIHVPSIANKDYTPRQQILDKTIDYISELKKLDDKQTDQIQSLKKLNKRLKKLKAEQGKQL</sequence>
<dbReference type="Pfam" id="PF00010">
    <property type="entry name" value="HLH"/>
    <property type="match status" value="1"/>
</dbReference>